<organism evidence="1 2">
    <name type="scientific">Ancylostoma ceylanicum</name>
    <dbReference type="NCBI Taxonomy" id="53326"/>
    <lineage>
        <taxon>Eukaryota</taxon>
        <taxon>Metazoa</taxon>
        <taxon>Ecdysozoa</taxon>
        <taxon>Nematoda</taxon>
        <taxon>Chromadorea</taxon>
        <taxon>Rhabditida</taxon>
        <taxon>Rhabditina</taxon>
        <taxon>Rhabditomorpha</taxon>
        <taxon>Strongyloidea</taxon>
        <taxon>Ancylostomatidae</taxon>
        <taxon>Ancylostomatinae</taxon>
        <taxon>Ancylostoma</taxon>
    </lineage>
</organism>
<dbReference type="EMBL" id="JARK01000243">
    <property type="protein sequence ID" value="EYC39719.1"/>
    <property type="molecule type" value="Genomic_DNA"/>
</dbReference>
<protein>
    <submittedName>
        <fullName evidence="1">Uncharacterized protein</fullName>
    </submittedName>
</protein>
<accession>A0A016WIR9</accession>
<name>A0A016WIR9_9BILA</name>
<proteinExistence type="predicted"/>
<gene>
    <name evidence="1" type="primary">Acey_s0643.g1059</name>
    <name evidence="1" type="ORF">Y032_0643g1059</name>
</gene>
<keyword evidence="2" id="KW-1185">Reference proteome</keyword>
<sequence>MARPGENLAYPGFLCLRVHTRYVAHISHLRARRELYRNIWDQTFEGYGSRRKTRSISQKVLVCIIDKVG</sequence>
<dbReference type="Proteomes" id="UP000024635">
    <property type="component" value="Unassembled WGS sequence"/>
</dbReference>
<dbReference type="AlphaFoldDB" id="A0A016WIR9"/>
<comment type="caution">
    <text evidence="1">The sequence shown here is derived from an EMBL/GenBank/DDBJ whole genome shotgun (WGS) entry which is preliminary data.</text>
</comment>
<evidence type="ECO:0000313" key="1">
    <source>
        <dbReference type="EMBL" id="EYC39719.1"/>
    </source>
</evidence>
<evidence type="ECO:0000313" key="2">
    <source>
        <dbReference type="Proteomes" id="UP000024635"/>
    </source>
</evidence>
<reference evidence="2" key="1">
    <citation type="journal article" date="2015" name="Nat. Genet.">
        <title>The genome and transcriptome of the zoonotic hookworm Ancylostoma ceylanicum identify infection-specific gene families.</title>
        <authorList>
            <person name="Schwarz E.M."/>
            <person name="Hu Y."/>
            <person name="Antoshechkin I."/>
            <person name="Miller M.M."/>
            <person name="Sternberg P.W."/>
            <person name="Aroian R.V."/>
        </authorList>
    </citation>
    <scope>NUCLEOTIDE SEQUENCE</scope>
    <source>
        <strain evidence="2">HY135</strain>
    </source>
</reference>